<feature type="region of interest" description="Disordered" evidence="11">
    <location>
        <begin position="147"/>
        <end position="174"/>
    </location>
</feature>
<proteinExistence type="inferred from homology"/>
<dbReference type="Pfam" id="PF00001">
    <property type="entry name" value="7tm_1"/>
    <property type="match status" value="1"/>
</dbReference>
<dbReference type="PANTHER" id="PTHR24248:SF125">
    <property type="entry name" value="DOPAMINE D2-LIKE RECEPTOR"/>
    <property type="match status" value="1"/>
</dbReference>
<protein>
    <submittedName>
        <fullName evidence="15">Alpha-2C adrenergic receptor-like</fullName>
    </submittedName>
</protein>
<evidence type="ECO:0000259" key="13">
    <source>
        <dbReference type="PROSITE" id="PS50262"/>
    </source>
</evidence>
<accession>A0ABM1F3E3</accession>
<comment type="similarity">
    <text evidence="10">Belongs to the G-protein coupled receptor 1 family.</text>
</comment>
<name>A0ABM1F3E3_PRICU</name>
<keyword evidence="9 10" id="KW-0807">Transducer</keyword>
<dbReference type="PROSITE" id="PS00237">
    <property type="entry name" value="G_PROTEIN_RECEP_F1_1"/>
    <property type="match status" value="1"/>
</dbReference>
<keyword evidence="3 10" id="KW-0812">Transmembrane</keyword>
<organism evidence="14 15">
    <name type="scientific">Priapulus caudatus</name>
    <name type="common">Priapulid worm</name>
    <dbReference type="NCBI Taxonomy" id="37621"/>
    <lineage>
        <taxon>Eukaryota</taxon>
        <taxon>Metazoa</taxon>
        <taxon>Ecdysozoa</taxon>
        <taxon>Scalidophora</taxon>
        <taxon>Priapulida</taxon>
        <taxon>Priapulimorpha</taxon>
        <taxon>Priapulimorphida</taxon>
        <taxon>Priapulidae</taxon>
        <taxon>Priapulus</taxon>
    </lineage>
</organism>
<feature type="compositionally biased region" description="Low complexity" evidence="11">
    <location>
        <begin position="219"/>
        <end position="229"/>
    </location>
</feature>
<sequence>MGKKVWGMFLLPPIVCDLWVSMDVLFSTASILHLCCISFDRCLSLKYPLKYGRNKTRCQVAVKICLVWAISVVIAAPLFILSRHDRSTLLIDGMCFPNDKTFIVASSIGSFYIPLLIMIVTYSMTIHLLNTRAIKHKNGVRAKPFGRHRRAPARAAAAGSTTTSSAAAGERAAEAAAEAWEESSMAMYESGCRMPLDGAPRRMGEERRAAAGARRHRAAAAGAATAELELSPDPPADSHTPATLLPAAAARRANSYCKATAPMGELPESRYDDGCRDDGCRDDDASRWKTKSPTTPSSTMQLTTSASAHSALHHGNNHHGNSHHGNHVGVHKKRSHERRESRQGAPSSAVDSARLVGYVMTMKTRNERKASQTLGIIFTVFMVLWCPFFVSYVMQAVCAPCRRHITDEMMVAFTWFGYCSSMVNPFIYSMFSRNFRTAFTRILACQCRKLRDRKAAALYMSTTYA</sequence>
<evidence type="ECO:0000256" key="9">
    <source>
        <dbReference type="ARBA" id="ARBA00023224"/>
    </source>
</evidence>
<evidence type="ECO:0000256" key="4">
    <source>
        <dbReference type="ARBA" id="ARBA00022989"/>
    </source>
</evidence>
<evidence type="ECO:0000256" key="10">
    <source>
        <dbReference type="RuleBase" id="RU000688"/>
    </source>
</evidence>
<dbReference type="InterPro" id="IPR000276">
    <property type="entry name" value="GPCR_Rhodpsn"/>
</dbReference>
<dbReference type="PROSITE" id="PS50262">
    <property type="entry name" value="G_PROTEIN_RECEP_F1_2"/>
    <property type="match status" value="1"/>
</dbReference>
<gene>
    <name evidence="15" type="primary">LOC106818806</name>
</gene>
<evidence type="ECO:0000256" key="12">
    <source>
        <dbReference type="SAM" id="Phobius"/>
    </source>
</evidence>
<dbReference type="PRINTS" id="PR00237">
    <property type="entry name" value="GPCRRHODOPSN"/>
</dbReference>
<feature type="transmembrane region" description="Helical" evidence="12">
    <location>
        <begin position="60"/>
        <end position="82"/>
    </location>
</feature>
<feature type="transmembrane region" description="Helical" evidence="12">
    <location>
        <begin position="410"/>
        <end position="431"/>
    </location>
</feature>
<feature type="compositionally biased region" description="Low complexity" evidence="11">
    <location>
        <begin position="291"/>
        <end position="310"/>
    </location>
</feature>
<comment type="subcellular location">
    <subcellularLocation>
        <location evidence="1">Cell membrane</location>
        <topology evidence="1">Multi-pass membrane protein</topology>
    </subcellularLocation>
</comment>
<feature type="compositionally biased region" description="Low complexity" evidence="11">
    <location>
        <begin position="153"/>
        <end position="174"/>
    </location>
</feature>
<evidence type="ECO:0000313" key="14">
    <source>
        <dbReference type="Proteomes" id="UP000695022"/>
    </source>
</evidence>
<keyword evidence="5 10" id="KW-0297">G-protein coupled receptor</keyword>
<evidence type="ECO:0000256" key="1">
    <source>
        <dbReference type="ARBA" id="ARBA00004651"/>
    </source>
</evidence>
<dbReference type="RefSeq" id="XP_014678964.1">
    <property type="nucleotide sequence ID" value="XM_014823478.1"/>
</dbReference>
<feature type="transmembrane region" description="Helical" evidence="12">
    <location>
        <begin position="370"/>
        <end position="390"/>
    </location>
</feature>
<feature type="region of interest" description="Disordered" evidence="11">
    <location>
        <begin position="281"/>
        <end position="349"/>
    </location>
</feature>
<dbReference type="InterPro" id="IPR017452">
    <property type="entry name" value="GPCR_Rhodpsn_7TM"/>
</dbReference>
<dbReference type="Gene3D" id="1.20.1070.10">
    <property type="entry name" value="Rhodopsin 7-helix transmembrane proteins"/>
    <property type="match status" value="2"/>
</dbReference>
<feature type="transmembrane region" description="Helical" evidence="12">
    <location>
        <begin position="20"/>
        <end position="39"/>
    </location>
</feature>
<evidence type="ECO:0000256" key="6">
    <source>
        <dbReference type="ARBA" id="ARBA00023136"/>
    </source>
</evidence>
<evidence type="ECO:0000256" key="7">
    <source>
        <dbReference type="ARBA" id="ARBA00023157"/>
    </source>
</evidence>
<feature type="compositionally biased region" description="Basic residues" evidence="11">
    <location>
        <begin position="311"/>
        <end position="336"/>
    </location>
</feature>
<evidence type="ECO:0000256" key="8">
    <source>
        <dbReference type="ARBA" id="ARBA00023170"/>
    </source>
</evidence>
<evidence type="ECO:0000313" key="15">
    <source>
        <dbReference type="RefSeq" id="XP_014678964.1"/>
    </source>
</evidence>
<keyword evidence="2" id="KW-1003">Cell membrane</keyword>
<keyword evidence="8 10" id="KW-0675">Receptor</keyword>
<keyword evidence="14" id="KW-1185">Reference proteome</keyword>
<reference evidence="15" key="1">
    <citation type="submission" date="2025-08" db="UniProtKB">
        <authorList>
            <consortium name="RefSeq"/>
        </authorList>
    </citation>
    <scope>IDENTIFICATION</scope>
</reference>
<feature type="domain" description="G-protein coupled receptors family 1 profile" evidence="13">
    <location>
        <begin position="1"/>
        <end position="428"/>
    </location>
</feature>
<keyword evidence="4 12" id="KW-1133">Transmembrane helix</keyword>
<dbReference type="GeneID" id="106818806"/>
<dbReference type="PANTHER" id="PTHR24248">
    <property type="entry name" value="ADRENERGIC RECEPTOR-RELATED G-PROTEIN COUPLED RECEPTOR"/>
    <property type="match status" value="1"/>
</dbReference>
<dbReference type="Proteomes" id="UP000695022">
    <property type="component" value="Unplaced"/>
</dbReference>
<keyword evidence="7" id="KW-1015">Disulfide bond</keyword>
<feature type="transmembrane region" description="Helical" evidence="12">
    <location>
        <begin position="102"/>
        <end position="129"/>
    </location>
</feature>
<evidence type="ECO:0000256" key="3">
    <source>
        <dbReference type="ARBA" id="ARBA00022692"/>
    </source>
</evidence>
<dbReference type="SUPFAM" id="SSF81321">
    <property type="entry name" value="Family A G protein-coupled receptor-like"/>
    <property type="match status" value="1"/>
</dbReference>
<keyword evidence="6 12" id="KW-0472">Membrane</keyword>
<evidence type="ECO:0000256" key="5">
    <source>
        <dbReference type="ARBA" id="ARBA00023040"/>
    </source>
</evidence>
<evidence type="ECO:0000256" key="11">
    <source>
        <dbReference type="SAM" id="MobiDB-lite"/>
    </source>
</evidence>
<evidence type="ECO:0000256" key="2">
    <source>
        <dbReference type="ARBA" id="ARBA00022475"/>
    </source>
</evidence>
<feature type="region of interest" description="Disordered" evidence="11">
    <location>
        <begin position="219"/>
        <end position="241"/>
    </location>
</feature>